<reference evidence="3" key="1">
    <citation type="submission" date="2020-01" db="EMBL/GenBank/DDBJ databases">
        <authorList>
            <consortium name="DOE Joint Genome Institute"/>
            <person name="Haridas S."/>
            <person name="Albert R."/>
            <person name="Binder M."/>
            <person name="Bloem J."/>
            <person name="Labutti K."/>
            <person name="Salamov A."/>
            <person name="Andreopoulos B."/>
            <person name="Baker S.E."/>
            <person name="Barry K."/>
            <person name="Bills G."/>
            <person name="Bluhm B.H."/>
            <person name="Cannon C."/>
            <person name="Castanera R."/>
            <person name="Culley D.E."/>
            <person name="Daum C."/>
            <person name="Ezra D."/>
            <person name="Gonzalez J.B."/>
            <person name="Henrissat B."/>
            <person name="Kuo A."/>
            <person name="Liang C."/>
            <person name="Lipzen A."/>
            <person name="Lutzoni F."/>
            <person name="Magnuson J."/>
            <person name="Mondo S."/>
            <person name="Nolan M."/>
            <person name="Ohm R."/>
            <person name="Pangilinan J."/>
            <person name="Park H.-J."/>
            <person name="Ramirez L."/>
            <person name="Alfaro M."/>
            <person name="Sun H."/>
            <person name="Tritt A."/>
            <person name="Yoshinaga Y."/>
            <person name="Zwiers L.-H."/>
            <person name="Turgeon B.G."/>
            <person name="Goodwin S.B."/>
            <person name="Spatafora J.W."/>
            <person name="Crous P.W."/>
            <person name="Grigoriev I.V."/>
        </authorList>
    </citation>
    <scope>NUCLEOTIDE SEQUENCE</scope>
    <source>
        <strain evidence="3">CBS 342.82</strain>
    </source>
</reference>
<evidence type="ECO:0000313" key="3">
    <source>
        <dbReference type="RefSeq" id="XP_033459420.1"/>
    </source>
</evidence>
<gene>
    <name evidence="3" type="ORF">K489DRAFT_241588</name>
</gene>
<feature type="region of interest" description="Disordered" evidence="1">
    <location>
        <begin position="130"/>
        <end position="193"/>
    </location>
</feature>
<dbReference type="Proteomes" id="UP000504637">
    <property type="component" value="Unplaced"/>
</dbReference>
<sequence>MSLGTTLMPTNVAELGMGMVVESDNSTRVYLCSISTAVVFHSSQSDTHRQEDPTFQISFTGRRDRWMCLHESCGRMKPVTTRTFSGCNQDNWRIDASLESSLRDSEPTVLTSSRCSLPCMTLLAATSNEDTGKTAPYRKSLLVSKRDGDDDDQEMLRDSQRRHAAYERRRVPGSRPKTFKHRGQASSQTRSAVSACRII</sequence>
<evidence type="ECO:0000313" key="2">
    <source>
        <dbReference type="Proteomes" id="UP000504637"/>
    </source>
</evidence>
<dbReference type="GeneID" id="54357677"/>
<reference evidence="3" key="2">
    <citation type="submission" date="2020-04" db="EMBL/GenBank/DDBJ databases">
        <authorList>
            <consortium name="NCBI Genome Project"/>
        </authorList>
    </citation>
    <scope>NUCLEOTIDE SEQUENCE</scope>
    <source>
        <strain evidence="3">CBS 342.82</strain>
    </source>
</reference>
<dbReference type="AlphaFoldDB" id="A0A6J3M4H7"/>
<dbReference type="RefSeq" id="XP_033459420.1">
    <property type="nucleotide sequence ID" value="XM_033599878.1"/>
</dbReference>
<reference evidence="3" key="3">
    <citation type="submission" date="2025-08" db="UniProtKB">
        <authorList>
            <consortium name="RefSeq"/>
        </authorList>
    </citation>
    <scope>IDENTIFICATION</scope>
    <source>
        <strain evidence="3">CBS 342.82</strain>
    </source>
</reference>
<keyword evidence="2" id="KW-1185">Reference proteome</keyword>
<evidence type="ECO:0000256" key="1">
    <source>
        <dbReference type="SAM" id="MobiDB-lite"/>
    </source>
</evidence>
<proteinExistence type="predicted"/>
<accession>A0A6J3M4H7</accession>
<feature type="compositionally biased region" description="Basic and acidic residues" evidence="1">
    <location>
        <begin position="144"/>
        <end position="170"/>
    </location>
</feature>
<name>A0A6J3M4H7_9PEZI</name>
<protein>
    <submittedName>
        <fullName evidence="3">Uncharacterized protein</fullName>
    </submittedName>
</protein>
<organism evidence="3">
    <name type="scientific">Dissoconium aciculare CBS 342.82</name>
    <dbReference type="NCBI Taxonomy" id="1314786"/>
    <lineage>
        <taxon>Eukaryota</taxon>
        <taxon>Fungi</taxon>
        <taxon>Dikarya</taxon>
        <taxon>Ascomycota</taxon>
        <taxon>Pezizomycotina</taxon>
        <taxon>Dothideomycetes</taxon>
        <taxon>Dothideomycetidae</taxon>
        <taxon>Mycosphaerellales</taxon>
        <taxon>Dissoconiaceae</taxon>
        <taxon>Dissoconium</taxon>
    </lineage>
</organism>